<reference evidence="2 3" key="1">
    <citation type="submission" date="2016-11" db="EMBL/GenBank/DDBJ databases">
        <authorList>
            <person name="Jaros S."/>
            <person name="Januszkiewicz K."/>
            <person name="Wedrychowicz H."/>
        </authorList>
    </citation>
    <scope>NUCLEOTIDE SEQUENCE [LARGE SCALE GENOMIC DNA]</scope>
    <source>
        <strain evidence="2 3">DSM 29431</strain>
    </source>
</reference>
<evidence type="ECO:0000259" key="1">
    <source>
        <dbReference type="SMART" id="SM00901"/>
    </source>
</evidence>
<feature type="domain" description="FRG" evidence="1">
    <location>
        <begin position="155"/>
        <end position="258"/>
    </location>
</feature>
<keyword evidence="3" id="KW-1185">Reference proteome</keyword>
<dbReference type="RefSeq" id="WP_072778492.1">
    <property type="nucleotide sequence ID" value="NZ_FQXC01000004.1"/>
</dbReference>
<dbReference type="STRING" id="996342.SAMN05443551_2842"/>
<organism evidence="2 3">
    <name type="scientific">Marivita hallyeonensis</name>
    <dbReference type="NCBI Taxonomy" id="996342"/>
    <lineage>
        <taxon>Bacteria</taxon>
        <taxon>Pseudomonadati</taxon>
        <taxon>Pseudomonadota</taxon>
        <taxon>Alphaproteobacteria</taxon>
        <taxon>Rhodobacterales</taxon>
        <taxon>Roseobacteraceae</taxon>
        <taxon>Marivita</taxon>
    </lineage>
</organism>
<proteinExistence type="predicted"/>
<name>A0A1M5VG02_9RHOB</name>
<dbReference type="Pfam" id="PF08867">
    <property type="entry name" value="FRG"/>
    <property type="match status" value="1"/>
</dbReference>
<protein>
    <submittedName>
        <fullName evidence="2">FRG domain-containing protein</fullName>
    </submittedName>
</protein>
<dbReference type="Proteomes" id="UP000184221">
    <property type="component" value="Unassembled WGS sequence"/>
</dbReference>
<dbReference type="SMART" id="SM00901">
    <property type="entry name" value="FRG"/>
    <property type="match status" value="1"/>
</dbReference>
<dbReference type="AlphaFoldDB" id="A0A1M5VG02"/>
<evidence type="ECO:0000313" key="2">
    <source>
        <dbReference type="EMBL" id="SHH73853.1"/>
    </source>
</evidence>
<accession>A0A1M5VG02</accession>
<sequence>MTKEFAKRFEGQWLGQFDGTNTGLALLDLDLEENHLMGTAYAFDNEGSIPSAAAQVNFAPRSNSVSLELKPVPIHPVYPNLMPLEEVDGDFPKEMVLELNADGKSLAGRWKTDIGTSGSLNLQKSRASEASEVLPDEGTLSWSEFQALVSTLELEPYRSIFRGQSSPWRLRTSFHRTRRKDLFRYWDQDVPRVRHASVGAINQLFDPQIPEHNGAFMHLLQHHGYPTPLLDWTYSPYIAAFFAYSSNPSQAGADEPVRIFMFDAKKWKSDFNQLTNMTFCRPHFSLIEPYAIGNPRALPQQSIGTVTNLDDIESYIRFREKERGTRYLRVFDLKASEKPKALKHLGLMGISQGSLFPGIEGVCREYRERHFG</sequence>
<gene>
    <name evidence="2" type="ORF">SAMN05443551_2842</name>
</gene>
<dbReference type="EMBL" id="FQXC01000004">
    <property type="protein sequence ID" value="SHH73853.1"/>
    <property type="molecule type" value="Genomic_DNA"/>
</dbReference>
<dbReference type="InterPro" id="IPR014966">
    <property type="entry name" value="FRG-dom"/>
</dbReference>
<evidence type="ECO:0000313" key="3">
    <source>
        <dbReference type="Proteomes" id="UP000184221"/>
    </source>
</evidence>